<gene>
    <name evidence="1" type="ORF">J5837_07550</name>
</gene>
<evidence type="ECO:0000313" key="2">
    <source>
        <dbReference type="Proteomes" id="UP000673447"/>
    </source>
</evidence>
<dbReference type="EMBL" id="JAGKTC010000001">
    <property type="protein sequence ID" value="MBP3984281.1"/>
    <property type="molecule type" value="Genomic_DNA"/>
</dbReference>
<dbReference type="Proteomes" id="UP000673447">
    <property type="component" value="Unassembled WGS sequence"/>
</dbReference>
<reference evidence="1" key="1">
    <citation type="journal article" date="2016" name="Int. J. Syst. Evol. Microbiol.">
        <title>Pseudoxanthomonas helianthi sp. nov., isolated from roots of Jerusalem artichoke (Helianthus tuberosus).</title>
        <authorList>
            <person name="Kittiwongwattana C."/>
            <person name="Thawai C."/>
        </authorList>
    </citation>
    <scope>NUCLEOTIDE SEQUENCE</scope>
    <source>
        <strain evidence="1">110414</strain>
    </source>
</reference>
<proteinExistence type="predicted"/>
<sequence length="75" mass="8395">MISDKVLAEKISVRVLEVNRLLNEAVVLVAEEGSVDEMEEFRMAVGRVLGELILLIANPIYRKHPELQPEGLSHS</sequence>
<keyword evidence="2" id="KW-1185">Reference proteome</keyword>
<evidence type="ECO:0000313" key="1">
    <source>
        <dbReference type="EMBL" id="MBP3984281.1"/>
    </source>
</evidence>
<reference evidence="1" key="2">
    <citation type="submission" date="2021-03" db="EMBL/GenBank/DDBJ databases">
        <authorList>
            <person name="Cao W."/>
        </authorList>
    </citation>
    <scope>NUCLEOTIDE SEQUENCE</scope>
    <source>
        <strain evidence="1">110414</strain>
    </source>
</reference>
<accession>A0A940X394</accession>
<organism evidence="1 2">
    <name type="scientific">Pseudoxanthomonas helianthi</name>
    <dbReference type="NCBI Taxonomy" id="1453541"/>
    <lineage>
        <taxon>Bacteria</taxon>
        <taxon>Pseudomonadati</taxon>
        <taxon>Pseudomonadota</taxon>
        <taxon>Gammaproteobacteria</taxon>
        <taxon>Lysobacterales</taxon>
        <taxon>Lysobacteraceae</taxon>
        <taxon>Pseudoxanthomonas</taxon>
    </lineage>
</organism>
<protein>
    <submittedName>
        <fullName evidence="1">Uncharacterized protein</fullName>
    </submittedName>
</protein>
<name>A0A940X394_9GAMM</name>
<dbReference type="AlphaFoldDB" id="A0A940X394"/>
<comment type="caution">
    <text evidence="1">The sequence shown here is derived from an EMBL/GenBank/DDBJ whole genome shotgun (WGS) entry which is preliminary data.</text>
</comment>
<dbReference type="RefSeq" id="WP_210536052.1">
    <property type="nucleotide sequence ID" value="NZ_JAGKTC010000001.1"/>
</dbReference>